<dbReference type="GO" id="GO:0043041">
    <property type="term" value="P:amino acid activation for nonribosomal peptide biosynthetic process"/>
    <property type="evidence" value="ECO:0007669"/>
    <property type="project" value="TreeGrafter"/>
</dbReference>
<dbReference type="SMART" id="SM00823">
    <property type="entry name" value="PKS_PP"/>
    <property type="match status" value="1"/>
</dbReference>
<dbReference type="AlphaFoldDB" id="A0A1H6E916"/>
<dbReference type="Proteomes" id="UP000236754">
    <property type="component" value="Unassembled WGS sequence"/>
</dbReference>
<evidence type="ECO:0000256" key="3">
    <source>
        <dbReference type="ARBA" id="ARBA00022553"/>
    </source>
</evidence>
<dbReference type="OrthoDB" id="2472181at2"/>
<keyword evidence="6" id="KW-1185">Reference proteome</keyword>
<dbReference type="InterPro" id="IPR009081">
    <property type="entry name" value="PP-bd_ACP"/>
</dbReference>
<dbReference type="GO" id="GO:0009239">
    <property type="term" value="P:enterobactin biosynthetic process"/>
    <property type="evidence" value="ECO:0007669"/>
    <property type="project" value="TreeGrafter"/>
</dbReference>
<evidence type="ECO:0000256" key="1">
    <source>
        <dbReference type="ARBA" id="ARBA00001957"/>
    </source>
</evidence>
<dbReference type="Gene3D" id="3.30.559.30">
    <property type="entry name" value="Nonribosomal peptide synthetase, condensation domain"/>
    <property type="match status" value="1"/>
</dbReference>
<evidence type="ECO:0000313" key="6">
    <source>
        <dbReference type="Proteomes" id="UP000236754"/>
    </source>
</evidence>
<dbReference type="PANTHER" id="PTHR45527">
    <property type="entry name" value="NONRIBOSOMAL PEPTIDE SYNTHETASE"/>
    <property type="match status" value="1"/>
</dbReference>
<reference evidence="5 6" key="1">
    <citation type="submission" date="2016-10" db="EMBL/GenBank/DDBJ databases">
        <authorList>
            <person name="de Groot N.N."/>
        </authorList>
    </citation>
    <scope>NUCLEOTIDE SEQUENCE [LARGE SCALE GENOMIC DNA]</scope>
    <source>
        <strain evidence="5 6">CGMCC 4.2023</strain>
    </source>
</reference>
<organism evidence="5 6">
    <name type="scientific">Actinacidiphila yanglinensis</name>
    <dbReference type="NCBI Taxonomy" id="310779"/>
    <lineage>
        <taxon>Bacteria</taxon>
        <taxon>Bacillati</taxon>
        <taxon>Actinomycetota</taxon>
        <taxon>Actinomycetes</taxon>
        <taxon>Kitasatosporales</taxon>
        <taxon>Streptomycetaceae</taxon>
        <taxon>Actinacidiphila</taxon>
    </lineage>
</organism>
<dbReference type="GO" id="GO:0031177">
    <property type="term" value="F:phosphopantetheine binding"/>
    <property type="evidence" value="ECO:0007669"/>
    <property type="project" value="InterPro"/>
</dbReference>
<evidence type="ECO:0000256" key="2">
    <source>
        <dbReference type="ARBA" id="ARBA00022450"/>
    </source>
</evidence>
<dbReference type="Gene3D" id="1.10.1200.10">
    <property type="entry name" value="ACP-like"/>
    <property type="match status" value="1"/>
</dbReference>
<sequence>MSGARTRRELVVEAWRAVLEVEPAGDDEDFFDAGGNSILLVMLQRELSERLGHRVPLSRISADPTLAGLSALEDGPAADAAVRATPFPRDDGRPAPLAHSQERLWLQEQFTPGHVDGTIELAYLLAGDWEPERLERALLRVVEHHPVLRTIYPIDADDLEVSQVVRPTAELVLEQRPTEALSGAVPPLGPGDQAGPGGPEALEAVAAGVFADWWETPFDLEAAPPLRARLCALGDGRHLLCLQVHHLAFDGWSERRLIDDLAAAYRGEELRPVPVGYASYSRWERSEAAQWLESDLPFWRDRLSRPPRPFLPAPGTAEGERREAEIGLDRDTVGRLTRVAASYGGPPGAALAAAVGRAVSGAFGVPDVCLGTVTAGRSVTALEPVVGCFVNPVALVLGGVCGQSPGESMRSTAEALTSAMEHGRTPFDELVRLLGPDRERHPWFQTWVVLQNEPPRAHLGEAMWLDPVRVPKPRTGLDLVVEAIPRPDGGWRVLVAWRADVVAGSSAEALRTELRAAFGGLADLA</sequence>
<dbReference type="GO" id="GO:0047527">
    <property type="term" value="F:2,3-dihydroxybenzoate-serine ligase activity"/>
    <property type="evidence" value="ECO:0007669"/>
    <property type="project" value="TreeGrafter"/>
</dbReference>
<dbReference type="InterPro" id="IPR036736">
    <property type="entry name" value="ACP-like_sf"/>
</dbReference>
<name>A0A1H6E916_9ACTN</name>
<dbReference type="Gene3D" id="3.30.559.10">
    <property type="entry name" value="Chloramphenicol acetyltransferase-like domain"/>
    <property type="match status" value="1"/>
</dbReference>
<dbReference type="SUPFAM" id="SSF52777">
    <property type="entry name" value="CoA-dependent acyltransferases"/>
    <property type="match status" value="2"/>
</dbReference>
<protein>
    <submittedName>
        <fullName evidence="5">HxxPF-repeated domain-containing protein</fullName>
    </submittedName>
</protein>
<dbReference type="GO" id="GO:0005829">
    <property type="term" value="C:cytosol"/>
    <property type="evidence" value="ECO:0007669"/>
    <property type="project" value="TreeGrafter"/>
</dbReference>
<dbReference type="RefSeq" id="WP_103890731.1">
    <property type="nucleotide sequence ID" value="NZ_FNVU01000029.1"/>
</dbReference>
<dbReference type="PROSITE" id="PS50075">
    <property type="entry name" value="CARRIER"/>
    <property type="match status" value="1"/>
</dbReference>
<feature type="domain" description="Carrier" evidence="4">
    <location>
        <begin position="2"/>
        <end position="77"/>
    </location>
</feature>
<dbReference type="InterPro" id="IPR001242">
    <property type="entry name" value="Condensation_dom"/>
</dbReference>
<dbReference type="InterPro" id="IPR023213">
    <property type="entry name" value="CAT-like_dom_sf"/>
</dbReference>
<keyword evidence="3" id="KW-0597">Phosphoprotein</keyword>
<evidence type="ECO:0000259" key="4">
    <source>
        <dbReference type="PROSITE" id="PS50075"/>
    </source>
</evidence>
<dbReference type="PANTHER" id="PTHR45527:SF1">
    <property type="entry name" value="FATTY ACID SYNTHASE"/>
    <property type="match status" value="1"/>
</dbReference>
<dbReference type="GO" id="GO:0009366">
    <property type="term" value="C:enterobactin synthetase complex"/>
    <property type="evidence" value="ECO:0007669"/>
    <property type="project" value="TreeGrafter"/>
</dbReference>
<accession>A0A1H6E916</accession>
<dbReference type="SUPFAM" id="SSF47336">
    <property type="entry name" value="ACP-like"/>
    <property type="match status" value="1"/>
</dbReference>
<gene>
    <name evidence="5" type="ORF">SAMN05216223_12975</name>
</gene>
<dbReference type="Pfam" id="PF00668">
    <property type="entry name" value="Condensation"/>
    <property type="match status" value="1"/>
</dbReference>
<dbReference type="GO" id="GO:0008610">
    <property type="term" value="P:lipid biosynthetic process"/>
    <property type="evidence" value="ECO:0007669"/>
    <property type="project" value="UniProtKB-ARBA"/>
</dbReference>
<evidence type="ECO:0000313" key="5">
    <source>
        <dbReference type="EMBL" id="SEG94202.1"/>
    </source>
</evidence>
<proteinExistence type="predicted"/>
<dbReference type="EMBL" id="FNVU01000029">
    <property type="protein sequence ID" value="SEG94202.1"/>
    <property type="molecule type" value="Genomic_DNA"/>
</dbReference>
<keyword evidence="2" id="KW-0596">Phosphopantetheine</keyword>
<dbReference type="InterPro" id="IPR020806">
    <property type="entry name" value="PKS_PP-bd"/>
</dbReference>
<dbReference type="Pfam" id="PF00550">
    <property type="entry name" value="PP-binding"/>
    <property type="match status" value="1"/>
</dbReference>
<comment type="cofactor">
    <cofactor evidence="1">
        <name>pantetheine 4'-phosphate</name>
        <dbReference type="ChEBI" id="CHEBI:47942"/>
    </cofactor>
</comment>